<keyword evidence="3" id="KW-0268">Exocytosis</keyword>
<dbReference type="GO" id="GO:0005886">
    <property type="term" value="C:plasma membrane"/>
    <property type="evidence" value="ECO:0007669"/>
    <property type="project" value="TreeGrafter"/>
</dbReference>
<comment type="similarity">
    <text evidence="1">Belongs to the SEC3 family.</text>
</comment>
<dbReference type="OrthoDB" id="27109at2759"/>
<dbReference type="GO" id="GO:0000145">
    <property type="term" value="C:exocyst"/>
    <property type="evidence" value="ECO:0007669"/>
    <property type="project" value="InterPro"/>
</dbReference>
<feature type="domain" description="Exocyst complex component Sec3 PIP2-binding N-terminal" evidence="8">
    <location>
        <begin position="56"/>
        <end position="153"/>
    </location>
</feature>
<keyword evidence="4 5" id="KW-0175">Coiled coil</keyword>
<dbReference type="PANTHER" id="PTHR16092:SF14">
    <property type="entry name" value="EXOCYST COMPLEX COMPONENT 1 ISOFORM X1"/>
    <property type="match status" value="1"/>
</dbReference>
<protein>
    <recommendedName>
        <fullName evidence="8">Exocyst complex component Sec3 PIP2-binding N-terminal domain-containing protein</fullName>
    </recommendedName>
</protein>
<feature type="coiled-coil region" evidence="5">
    <location>
        <begin position="287"/>
        <end position="324"/>
    </location>
</feature>
<dbReference type="GO" id="GO:0006887">
    <property type="term" value="P:exocytosis"/>
    <property type="evidence" value="ECO:0007669"/>
    <property type="project" value="UniProtKB-KW"/>
</dbReference>
<feature type="compositionally biased region" description="Acidic residues" evidence="6">
    <location>
        <begin position="559"/>
        <end position="575"/>
    </location>
</feature>
<organism evidence="9 10">
    <name type="scientific">Gossypium schwendimanii</name>
    <name type="common">Cotton</name>
    <dbReference type="NCBI Taxonomy" id="34291"/>
    <lineage>
        <taxon>Eukaryota</taxon>
        <taxon>Viridiplantae</taxon>
        <taxon>Streptophyta</taxon>
        <taxon>Embryophyta</taxon>
        <taxon>Tracheophyta</taxon>
        <taxon>Spermatophyta</taxon>
        <taxon>Magnoliopsida</taxon>
        <taxon>eudicotyledons</taxon>
        <taxon>Gunneridae</taxon>
        <taxon>Pentapetalae</taxon>
        <taxon>rosids</taxon>
        <taxon>malvids</taxon>
        <taxon>Malvales</taxon>
        <taxon>Malvaceae</taxon>
        <taxon>Malvoideae</taxon>
        <taxon>Gossypium</taxon>
    </lineage>
</organism>
<evidence type="ECO:0000313" key="9">
    <source>
        <dbReference type="EMBL" id="MBA0880876.1"/>
    </source>
</evidence>
<dbReference type="InterPro" id="IPR028258">
    <property type="entry name" value="Sec3-PIP2_bind"/>
</dbReference>
<sequence>MAKSSADDEELRRACEAAIEGTKQKIVMSIRVAKSRGIWGKSGRLGRNMAKPRVLALSGRTIICAVKSKGQETEAFLRVLKYSSGGVLEPAKLYKLKHLSKVEVVTNDPSGCTFTLGFDNLRSQSVAPPQWTMRNIDDRNRLLLCILNICKDVLGCLPKVVGVDIVEMALWAKENTPSVTTQRNLQDGPVATTVPESGMKVTVEKELVSQVEEEDIEALLGTYVMGIGEAEAFSERLKRELHALEAANVHAILESEPLVDEVLQGLEAATSCVDDMDDWLGMFNVKLRHMREDIESIESRNNKLEMQSVNNKSLIEELDKLLERLRVPSEYAACLTGGSFDEARMLQNVEACEWLTGALRGLQVPNLDPSYAKMRAVKDKRAELEKLKATFVRRASEFLRNYFASLVDFMIGDKSYFSQRGQLKRPDHADLRYKCRTYARLLQHLKSLDKSCLGPLRKAYCSSLNLLLRREAREFANELRASTKASRNPTVWLEASTGGSQSGNSADTSAVSDAYAKMLTIFIPLLVDESSFFAHFMCFEVPALAPPGGVANGGKSGSYDDDTNDDDLGIMDIDDNDSKTGKTSADLQSLNESLQDLLDGIQEDFYAVVDWAYKIDPLRCISMHGITERYLSGQKADAAGFVRLLLGALESKISMQFSKFVDEACHQIERNERNVRQMGVLSYIPRFATLATRMEQYIQGQSRDLVDQAYTKFVSPIFSLISLLFWISCSVANFFPSPCMLYSLYDLANVVPTLAKFYHQASEAYEQACTRHISMIIYYVIFTIVFSLQQFERLFQFARKIEDLMFTISAEEIPFQLGLSKMDLRKMLKSSLSGVDKSITAMYKKLQKNLTSEELLPSLWDKCKKEFLDKYDSFAQLVAKIYPTETIPSVSEMRDLLASM</sequence>
<dbReference type="SMART" id="SM01313">
    <property type="entry name" value="Sec3-PIP2_bind"/>
    <property type="match status" value="1"/>
</dbReference>
<comment type="caution">
    <text evidence="9">The sequence shown here is derived from an EMBL/GenBank/DDBJ whole genome shotgun (WGS) entry which is preliminary data.</text>
</comment>
<dbReference type="EMBL" id="JABFAF010278313">
    <property type="protein sequence ID" value="MBA0880876.1"/>
    <property type="molecule type" value="Genomic_DNA"/>
</dbReference>
<dbReference type="GO" id="GO:0005546">
    <property type="term" value="F:phosphatidylinositol-4,5-bisphosphate binding"/>
    <property type="evidence" value="ECO:0007669"/>
    <property type="project" value="TreeGrafter"/>
</dbReference>
<dbReference type="Pfam" id="PF15277">
    <property type="entry name" value="Sec3-PIP2_bind"/>
    <property type="match status" value="1"/>
</dbReference>
<keyword evidence="7" id="KW-0472">Membrane</keyword>
<dbReference type="PANTHER" id="PTHR16092">
    <property type="entry name" value="SEC3/SYNTAXIN-RELATED"/>
    <property type="match status" value="1"/>
</dbReference>
<evidence type="ECO:0000256" key="6">
    <source>
        <dbReference type="SAM" id="MobiDB-lite"/>
    </source>
</evidence>
<keyword evidence="7" id="KW-0812">Transmembrane</keyword>
<accession>A0A7J9NCS8</accession>
<evidence type="ECO:0000256" key="2">
    <source>
        <dbReference type="ARBA" id="ARBA00022448"/>
    </source>
</evidence>
<evidence type="ECO:0000256" key="1">
    <source>
        <dbReference type="ARBA" id="ARBA00006518"/>
    </source>
</evidence>
<evidence type="ECO:0000259" key="8">
    <source>
        <dbReference type="SMART" id="SM01313"/>
    </source>
</evidence>
<keyword evidence="7" id="KW-1133">Transmembrane helix</keyword>
<gene>
    <name evidence="9" type="ORF">Goshw_025043</name>
</gene>
<evidence type="ECO:0000256" key="7">
    <source>
        <dbReference type="SAM" id="Phobius"/>
    </source>
</evidence>
<evidence type="ECO:0000256" key="5">
    <source>
        <dbReference type="SAM" id="Coils"/>
    </source>
</evidence>
<keyword evidence="10" id="KW-1185">Reference proteome</keyword>
<keyword evidence="2" id="KW-0813">Transport</keyword>
<dbReference type="GO" id="GO:0006893">
    <property type="term" value="P:Golgi to plasma membrane transport"/>
    <property type="evidence" value="ECO:0007669"/>
    <property type="project" value="TreeGrafter"/>
</dbReference>
<evidence type="ECO:0000256" key="3">
    <source>
        <dbReference type="ARBA" id="ARBA00022483"/>
    </source>
</evidence>
<reference evidence="9 10" key="1">
    <citation type="journal article" date="2019" name="Genome Biol. Evol.">
        <title>Insights into the evolution of the New World diploid cottons (Gossypium, subgenus Houzingenia) based on genome sequencing.</title>
        <authorList>
            <person name="Grover C.E."/>
            <person name="Arick M.A. 2nd"/>
            <person name="Thrash A."/>
            <person name="Conover J.L."/>
            <person name="Sanders W.S."/>
            <person name="Peterson D.G."/>
            <person name="Frelichowski J.E."/>
            <person name="Scheffler J.A."/>
            <person name="Scheffler B.E."/>
            <person name="Wendel J.F."/>
        </authorList>
    </citation>
    <scope>NUCLEOTIDE SEQUENCE [LARGE SCALE GENOMIC DNA]</scope>
    <source>
        <strain evidence="9">1</strain>
        <tissue evidence="9">Leaf</tissue>
    </source>
</reference>
<name>A0A7J9NCS8_GOSSC</name>
<dbReference type="InterPro" id="IPR048628">
    <property type="entry name" value="Sec3_C"/>
</dbReference>
<dbReference type="InterPro" id="IPR019160">
    <property type="entry name" value="Sec3_CC"/>
</dbReference>
<evidence type="ECO:0000313" key="10">
    <source>
        <dbReference type="Proteomes" id="UP000593576"/>
    </source>
</evidence>
<evidence type="ECO:0000256" key="4">
    <source>
        <dbReference type="ARBA" id="ARBA00023054"/>
    </source>
</evidence>
<feature type="coiled-coil region" evidence="5">
    <location>
        <begin position="227"/>
        <end position="254"/>
    </location>
</feature>
<dbReference type="Pfam" id="PF09763">
    <property type="entry name" value="Sec3_CC"/>
    <property type="match status" value="1"/>
</dbReference>
<feature type="transmembrane region" description="Helical" evidence="7">
    <location>
        <begin position="713"/>
        <end position="735"/>
    </location>
</feature>
<feature type="region of interest" description="Disordered" evidence="6">
    <location>
        <begin position="554"/>
        <end position="583"/>
    </location>
</feature>
<feature type="transmembrane region" description="Helical" evidence="7">
    <location>
        <begin position="772"/>
        <end position="791"/>
    </location>
</feature>
<dbReference type="Proteomes" id="UP000593576">
    <property type="component" value="Unassembled WGS sequence"/>
</dbReference>
<dbReference type="AlphaFoldDB" id="A0A7J9NCS8"/>
<proteinExistence type="inferred from homology"/>
<dbReference type="Pfam" id="PF20654">
    <property type="entry name" value="Sec3_C-term"/>
    <property type="match status" value="2"/>
</dbReference>